<dbReference type="WBParaSite" id="EEL_0000089101-mRNA-1">
    <property type="protein sequence ID" value="EEL_0000089101-mRNA-1"/>
    <property type="gene ID" value="EEL_0000089101"/>
</dbReference>
<accession>A0A0R3RHG8</accession>
<evidence type="ECO:0000256" key="1">
    <source>
        <dbReference type="SAM" id="MobiDB-lite"/>
    </source>
</evidence>
<reference evidence="3" key="1">
    <citation type="submission" date="2017-02" db="UniProtKB">
        <authorList>
            <consortium name="WormBaseParasite"/>
        </authorList>
    </citation>
    <scope>IDENTIFICATION</scope>
</reference>
<keyword evidence="2" id="KW-1185">Reference proteome</keyword>
<dbReference type="AlphaFoldDB" id="A0A0R3RHG8"/>
<name>A0A0R3RHG8_9BILA</name>
<organism evidence="2 3">
    <name type="scientific">Elaeophora elaphi</name>
    <dbReference type="NCBI Taxonomy" id="1147741"/>
    <lineage>
        <taxon>Eukaryota</taxon>
        <taxon>Metazoa</taxon>
        <taxon>Ecdysozoa</taxon>
        <taxon>Nematoda</taxon>
        <taxon>Chromadorea</taxon>
        <taxon>Rhabditida</taxon>
        <taxon>Spirurina</taxon>
        <taxon>Spiruromorpha</taxon>
        <taxon>Filarioidea</taxon>
        <taxon>Onchocercidae</taxon>
        <taxon>Elaeophora</taxon>
    </lineage>
</organism>
<proteinExistence type="predicted"/>
<evidence type="ECO:0000313" key="2">
    <source>
        <dbReference type="Proteomes" id="UP000050640"/>
    </source>
</evidence>
<protein>
    <submittedName>
        <fullName evidence="3">Ovule protein</fullName>
    </submittedName>
</protein>
<dbReference type="Proteomes" id="UP000050640">
    <property type="component" value="Unplaced"/>
</dbReference>
<evidence type="ECO:0000313" key="3">
    <source>
        <dbReference type="WBParaSite" id="EEL_0000089101-mRNA-1"/>
    </source>
</evidence>
<feature type="region of interest" description="Disordered" evidence="1">
    <location>
        <begin position="1"/>
        <end position="31"/>
    </location>
</feature>
<sequence length="68" mass="7572">MLYTKSPFSSMPEGALPQMAHPCDSSTPQSATQFSYNSFAPLPPVQVNPLDYRQHIKTSNSNEELLDE</sequence>